<name>A0AAE0KL15_9PEZI</name>
<reference evidence="7" key="1">
    <citation type="journal article" date="2023" name="Mol. Phylogenet. Evol.">
        <title>Genome-scale phylogeny and comparative genomics of the fungal order Sordariales.</title>
        <authorList>
            <person name="Hensen N."/>
            <person name="Bonometti L."/>
            <person name="Westerberg I."/>
            <person name="Brannstrom I.O."/>
            <person name="Guillou S."/>
            <person name="Cros-Aarteil S."/>
            <person name="Calhoun S."/>
            <person name="Haridas S."/>
            <person name="Kuo A."/>
            <person name="Mondo S."/>
            <person name="Pangilinan J."/>
            <person name="Riley R."/>
            <person name="LaButti K."/>
            <person name="Andreopoulos B."/>
            <person name="Lipzen A."/>
            <person name="Chen C."/>
            <person name="Yan M."/>
            <person name="Daum C."/>
            <person name="Ng V."/>
            <person name="Clum A."/>
            <person name="Steindorff A."/>
            <person name="Ohm R.A."/>
            <person name="Martin F."/>
            <person name="Silar P."/>
            <person name="Natvig D.O."/>
            <person name="Lalanne C."/>
            <person name="Gautier V."/>
            <person name="Ament-Velasquez S.L."/>
            <person name="Kruys A."/>
            <person name="Hutchinson M.I."/>
            <person name="Powell A.J."/>
            <person name="Barry K."/>
            <person name="Miller A.N."/>
            <person name="Grigoriev I.V."/>
            <person name="Debuchy R."/>
            <person name="Gladieux P."/>
            <person name="Hiltunen Thoren M."/>
            <person name="Johannesson H."/>
        </authorList>
    </citation>
    <scope>NUCLEOTIDE SEQUENCE</scope>
    <source>
        <strain evidence="7">CBS 232.78</strain>
    </source>
</reference>
<dbReference type="PROSITE" id="PS50103">
    <property type="entry name" value="ZF_C3H1"/>
    <property type="match status" value="1"/>
</dbReference>
<feature type="compositionally biased region" description="Basic and acidic residues" evidence="5">
    <location>
        <begin position="1167"/>
        <end position="1178"/>
    </location>
</feature>
<feature type="compositionally biased region" description="Low complexity" evidence="5">
    <location>
        <begin position="892"/>
        <end position="915"/>
    </location>
</feature>
<keyword evidence="8" id="KW-1185">Reference proteome</keyword>
<dbReference type="SUPFAM" id="SSF90229">
    <property type="entry name" value="CCCH zinc finger"/>
    <property type="match status" value="1"/>
</dbReference>
<feature type="compositionally biased region" description="Basic and acidic residues" evidence="5">
    <location>
        <begin position="946"/>
        <end position="959"/>
    </location>
</feature>
<feature type="compositionally biased region" description="Low complexity" evidence="5">
    <location>
        <begin position="737"/>
        <end position="747"/>
    </location>
</feature>
<gene>
    <name evidence="7" type="ORF">B0H63DRAFT_228103</name>
</gene>
<feature type="compositionally biased region" description="Low complexity" evidence="5">
    <location>
        <begin position="1311"/>
        <end position="1328"/>
    </location>
</feature>
<keyword evidence="1 4" id="KW-0479">Metal-binding</keyword>
<dbReference type="EMBL" id="JAULSW010000006">
    <property type="protein sequence ID" value="KAK3377870.1"/>
    <property type="molecule type" value="Genomic_DNA"/>
</dbReference>
<keyword evidence="3 4" id="KW-0862">Zinc</keyword>
<evidence type="ECO:0000256" key="4">
    <source>
        <dbReference type="PROSITE-ProRule" id="PRU00723"/>
    </source>
</evidence>
<feature type="compositionally biased region" description="Low complexity" evidence="5">
    <location>
        <begin position="808"/>
        <end position="835"/>
    </location>
</feature>
<feature type="region of interest" description="Disordered" evidence="5">
    <location>
        <begin position="1400"/>
        <end position="1484"/>
    </location>
</feature>
<feature type="compositionally biased region" description="Low complexity" evidence="5">
    <location>
        <begin position="327"/>
        <end position="359"/>
    </location>
</feature>
<evidence type="ECO:0000256" key="5">
    <source>
        <dbReference type="SAM" id="MobiDB-lite"/>
    </source>
</evidence>
<comment type="caution">
    <text evidence="7">The sequence shown here is derived from an EMBL/GenBank/DDBJ whole genome shotgun (WGS) entry which is preliminary data.</text>
</comment>
<feature type="region of interest" description="Disordered" evidence="5">
    <location>
        <begin position="259"/>
        <end position="379"/>
    </location>
</feature>
<dbReference type="GO" id="GO:0008270">
    <property type="term" value="F:zinc ion binding"/>
    <property type="evidence" value="ECO:0007669"/>
    <property type="project" value="UniProtKB-KW"/>
</dbReference>
<protein>
    <recommendedName>
        <fullName evidence="6">C3H1-type domain-containing protein</fullName>
    </recommendedName>
</protein>
<feature type="compositionally biased region" description="Pro residues" evidence="5">
    <location>
        <begin position="316"/>
        <end position="326"/>
    </location>
</feature>
<evidence type="ECO:0000313" key="8">
    <source>
        <dbReference type="Proteomes" id="UP001285441"/>
    </source>
</evidence>
<evidence type="ECO:0000313" key="7">
    <source>
        <dbReference type="EMBL" id="KAK3377870.1"/>
    </source>
</evidence>
<evidence type="ECO:0000259" key="6">
    <source>
        <dbReference type="PROSITE" id="PS50103"/>
    </source>
</evidence>
<proteinExistence type="predicted"/>
<dbReference type="InterPro" id="IPR036855">
    <property type="entry name" value="Znf_CCCH_sf"/>
</dbReference>
<sequence>MDPNHGNGISDWDAANFSTEAWDHQFTEPGLGFDHNGVDVNVNVNHHGYHHNNPNAFLNPGSQIQSQIQSQIHPQLAGSESEQGLYHRPYSYYSSNDVWSGTPTATATSPYGQPYYAEQQAPNDTSRNTDSRFALVDLPPNNEFQHHHVHDSHEAASHAFANGVVNTPNQAPNGYISGPAPHWQQRPQASASAYGATGEYENPLAAAQTINIQAQGPRGSTMAYSSGNRTAQPGAIQGYEAVSHQAVDARQNQSQFVQVPNGQPLQPRPPVAQLPASVNNGSPHVASQLLAQNAMVSQPASQQVSRQPPQNQTLPAQPPVVQPRPVQPHVQQHAQNQAQLAQQQAQHYVQQPAQQPVQHFSPSTENSVSNLKRRPPSEIQEPTVVAKKVKVLAIAPTAGSPSASTPAPQPDNSVPSNYFSLDKQLIEEASGRKGGTLKGVPNLVIGDTPVKLKKGPPTKRYVVLSAKGDRDPLFPDLPCGWTPAESLGNHLTAYQSAKQDLDRQTADTRLDIELKRTGNEIPADWWKKLPKADGAVDVKRMDPPPEPVNTTIQAAESLRLHPSHQNNRRLLSYIIDDYWGLLDDKISDYRTDNSPIFEKIVKGLKMRAKTPASFPAAEEEALKLELQMAGKQLECAFQKGLEKGDARVFRQLGEKTDLPTRILNILIRHINLNDTKSSFVKMLLRFFSRFTTVKRSKLDSWKFPSIAKKLDMNGDAEVKKLVAAIFSNADENDESDSSASDAKSTSKGVGSAAEKKKAVVTKGVSKVPAATSGSKRPREDDAGGETRNSKKAATESTTNGPVASAKAPSTTSKPVTSKTSIITAAPASSAAQPKPRTGLLLPGKIRPTQKAMQKPEPPKTEVPKSLVKSAAVPKSQPIKTEASKPPALKPQTVTASTSVPAKAATKTKTAEAPPSSSRFAALLAEISEPKKVTAPVRPSVAPPDPNETKEQRERRLRKEERRRLNLKVTFRSEDRLVEIREFTRDPEEIAFSQSHGAHNVDKMEGMALRKGHAGEIHGRTWEEPNAIDLDIIPQEKRQETFATRGGIKTFTTEQQKFMEDREAKELMVVYTTPSDIPPTPKSPPHQPATLDVNPADAIQLPETPDCAEVSQRARDCTQWGLRRAIHDAQMRLDARSNPDYANFEKALKSVTSIATNYDGNSLPRSGTQDKRDALGPEYRDQQTYQLLISERVKNYKDPEPYDAVRPRTVRRHEYPNRELQKAADIVEDVVEQLRRAQSVQPVEPAHGPTPKQKVALPVPAISQPAQAAPDYSAAWAQYYAQQNQQQLQQQQQAWYAQQQSAYTQPTNPYVQPQAQAQPSQPANPQQNPDSGNQLSAILAALGNQGQSAQSQYPSADSVQALIAALNNPQTQQAAVPAAAADPQNAEYLLSVLKWAAAGQNQAAGNPSGPAPTPAPYTAHSIPPSQGVPYGSGGQGYGSLPLQERDSYSNNNSGGNRDRDRDHHHHSRGNNGKSNSGNQDIPDHLRGINRSLIGTKQCTFWARGQCAKGDKCTFRHD</sequence>
<organism evidence="7 8">
    <name type="scientific">Podospora didyma</name>
    <dbReference type="NCBI Taxonomy" id="330526"/>
    <lineage>
        <taxon>Eukaryota</taxon>
        <taxon>Fungi</taxon>
        <taxon>Dikarya</taxon>
        <taxon>Ascomycota</taxon>
        <taxon>Pezizomycotina</taxon>
        <taxon>Sordariomycetes</taxon>
        <taxon>Sordariomycetidae</taxon>
        <taxon>Sordariales</taxon>
        <taxon>Podosporaceae</taxon>
        <taxon>Podospora</taxon>
    </lineage>
</organism>
<evidence type="ECO:0000256" key="2">
    <source>
        <dbReference type="ARBA" id="ARBA00022771"/>
    </source>
</evidence>
<reference evidence="7" key="2">
    <citation type="submission" date="2023-06" db="EMBL/GenBank/DDBJ databases">
        <authorList>
            <consortium name="Lawrence Berkeley National Laboratory"/>
            <person name="Haridas S."/>
            <person name="Hensen N."/>
            <person name="Bonometti L."/>
            <person name="Westerberg I."/>
            <person name="Brannstrom I.O."/>
            <person name="Guillou S."/>
            <person name="Cros-Aarteil S."/>
            <person name="Calhoun S."/>
            <person name="Kuo A."/>
            <person name="Mondo S."/>
            <person name="Pangilinan J."/>
            <person name="Riley R."/>
            <person name="LaButti K."/>
            <person name="Andreopoulos B."/>
            <person name="Lipzen A."/>
            <person name="Chen C."/>
            <person name="Yanf M."/>
            <person name="Daum C."/>
            <person name="Ng V."/>
            <person name="Clum A."/>
            <person name="Steindorff A."/>
            <person name="Ohm R."/>
            <person name="Martin F."/>
            <person name="Silar P."/>
            <person name="Natvig D."/>
            <person name="Lalanne C."/>
            <person name="Gautier V."/>
            <person name="Ament-velasquez S.L."/>
            <person name="Kruys A."/>
            <person name="Hutchinson M.I."/>
            <person name="Powell A.J."/>
            <person name="Barry K."/>
            <person name="Miller A.N."/>
            <person name="Grigoriev I.V."/>
            <person name="Debuchy R."/>
            <person name="Gladieux P."/>
            <person name="Thoren M.H."/>
            <person name="Johannesson H."/>
        </authorList>
    </citation>
    <scope>NUCLEOTIDE SEQUENCE</scope>
    <source>
        <strain evidence="7">CBS 232.78</strain>
    </source>
</reference>
<evidence type="ECO:0000256" key="3">
    <source>
        <dbReference type="ARBA" id="ARBA00022833"/>
    </source>
</evidence>
<feature type="compositionally biased region" description="Low complexity" evidence="5">
    <location>
        <begin position="1468"/>
        <end position="1477"/>
    </location>
</feature>
<evidence type="ECO:0000256" key="1">
    <source>
        <dbReference type="ARBA" id="ARBA00022723"/>
    </source>
</evidence>
<feature type="compositionally biased region" description="Polar residues" evidence="5">
    <location>
        <begin position="360"/>
        <end position="370"/>
    </location>
</feature>
<dbReference type="InterPro" id="IPR000571">
    <property type="entry name" value="Znf_CCCH"/>
</dbReference>
<feature type="region of interest" description="Disordered" evidence="5">
    <location>
        <begin position="1158"/>
        <end position="1178"/>
    </location>
</feature>
<dbReference type="Proteomes" id="UP001285441">
    <property type="component" value="Unassembled WGS sequence"/>
</dbReference>
<keyword evidence="2 4" id="KW-0863">Zinc-finger</keyword>
<feature type="compositionally biased region" description="Low complexity" evidence="5">
    <location>
        <begin position="1437"/>
        <end position="1454"/>
    </location>
</feature>
<feature type="zinc finger region" description="C3H1-type" evidence="4">
    <location>
        <begin position="1491"/>
        <end position="1516"/>
    </location>
</feature>
<feature type="domain" description="C3H1-type" evidence="6">
    <location>
        <begin position="1491"/>
        <end position="1516"/>
    </location>
</feature>
<feature type="region of interest" description="Disordered" evidence="5">
    <location>
        <begin position="1305"/>
        <end position="1332"/>
    </location>
</feature>
<accession>A0AAE0KL15</accession>
<feature type="compositionally biased region" description="Polar residues" evidence="5">
    <location>
        <begin position="289"/>
        <end position="314"/>
    </location>
</feature>
<feature type="region of interest" description="Disordered" evidence="5">
    <location>
        <begin position="731"/>
        <end position="959"/>
    </location>
</feature>